<feature type="coiled-coil region" evidence="7">
    <location>
        <begin position="942"/>
        <end position="1124"/>
    </location>
</feature>
<dbReference type="GO" id="GO:0072686">
    <property type="term" value="C:mitotic spindle"/>
    <property type="evidence" value="ECO:0007669"/>
    <property type="project" value="TreeGrafter"/>
</dbReference>
<dbReference type="GO" id="GO:0005815">
    <property type="term" value="C:microtubule organizing center"/>
    <property type="evidence" value="ECO:0007669"/>
    <property type="project" value="UniProtKB-SubCell"/>
</dbReference>
<keyword evidence="11" id="KW-1185">Reference proteome</keyword>
<dbReference type="GO" id="GO:0005876">
    <property type="term" value="C:spindle microtubule"/>
    <property type="evidence" value="ECO:0007669"/>
    <property type="project" value="TreeGrafter"/>
</dbReference>
<reference evidence="10 11" key="1">
    <citation type="journal article" date="2018" name="Mol. Biol. Evol.">
        <title>Broad Genomic Sampling Reveals a Smut Pathogenic Ancestry of the Fungal Clade Ustilaginomycotina.</title>
        <authorList>
            <person name="Kijpornyongpan T."/>
            <person name="Mondo S.J."/>
            <person name="Barry K."/>
            <person name="Sandor L."/>
            <person name="Lee J."/>
            <person name="Lipzen A."/>
            <person name="Pangilinan J."/>
            <person name="LaButti K."/>
            <person name="Hainaut M."/>
            <person name="Henrissat B."/>
            <person name="Grigoriev I.V."/>
            <person name="Spatafora J.W."/>
            <person name="Aime M.C."/>
        </authorList>
    </citation>
    <scope>NUCLEOTIDE SEQUENCE [LARGE SCALE GENOMIC DNA]</scope>
    <source>
        <strain evidence="10 11">MCA 3645</strain>
    </source>
</reference>
<sequence>MAYNFGTPARLERQIAQDLMDDQSAFDLSIPGNNPRDISASVTRTPLGISSRHNASFSRASDASDLSLSNAKPAPPHPSPTPRARPVSLAAAVQQSQQKLSLKRDADVLANWRSRRHEQAFHNDPDESTVYQDEIGIYTDLAEPATSSLYRVEIATTPSTVKAAAPESTVHSYPISQNEDTATAYSSPAAARLLRQDGLTGRPLPDTPKPRPGPDRMKQYLLNSVRATDKARPTGKGRSSDAHIDAIHRLKAQAGLNCTPSSRSEGDEVEPFKDSSLPTPRRRMDRVGKVNTIAAGRTPLPKAGVAEMLRRGALLGMNESSVMSNSGTQAPASATGPEQPASIDEPLDEDQDSVTESSAGLSEASSNNLTAGPNASRHGALALRANTSFPGLGAAEAGTEANSFARPRVDPAKLALYQSKLNARLDSENAELKRERDGLLARVEALVAKAANTRIQDATQSHNSTGTVLRSERERASDLDKEAQDLADLLREKEQEIHALQQELRSKVADKDDTSSTDGTVARLRFQVQELQNLVREKDEDLEELEAQLEEERRHMEEQVQQAKAFSLEALDKIEAARDNALAQVESLQNELTASREECEQLRSIAAASDEQNISDASPPGLVGSSPSNTSERQNRESSSSRLTQKVELEQRVKQYRKRWQVSRWIHSMDSQSKDGPAAAGLATPGPALTGSSLPLPKSVMSLRNASAVNTPRSPGPLSEASWLYNESSLGAAGVVEKIVYLESALDQANASIDAKLQQLDEAGVAHLTLAERLENAHLRIAELEAELERLRMLGGASTMAASSSPTKSVSQRQQVFADQRELGVERRERELEDRSVERRQNQDVLLELERFKEAASSLQQDLQSERAKQREMLAQTRSVSHQKSAIEGSLARTQAELEAVKKKLDAKMGGLEELGREYLERSVQPSSTLGSSHRPIMESRLDELAVQFQQAQTEVEALRNEKLDLLSQRADLHRRFASENEKSEKMRKDLAASREALAMHQAQLDEQIEQLEAVHAALRSKKAAFEQVTGDRDRLRAERDEIVRDVGMFEQELRRLRREADRQGQDLETLRAERHEAQRQQADKQQKRSQHESMLLEQIQVLLESKTTEIEHIKHKLHELERTRALSAPPLYAETQSLSHLKDLHEQECKGLLRYFKEQLRREIDLRKDLAHQKHYISLLLKGLTQADHEIILDLRIESGRREFDRFKAQQTTSGQRWRKAITAARSIFRMQSLANKARRNAELKASLQKAHREMQMTDKHTSEKAGSPMAKSS</sequence>
<dbReference type="InParanoid" id="A0A317XTG2"/>
<gene>
    <name evidence="10" type="ORF">BCV70DRAFT_199055</name>
</gene>
<name>A0A317XTG2_9BASI</name>
<dbReference type="AlphaFoldDB" id="A0A317XTG2"/>
<evidence type="ECO:0000313" key="11">
    <source>
        <dbReference type="Proteomes" id="UP000246740"/>
    </source>
</evidence>
<dbReference type="EMBL" id="KZ819190">
    <property type="protein sequence ID" value="PWZ01624.1"/>
    <property type="molecule type" value="Genomic_DNA"/>
</dbReference>
<feature type="region of interest" description="Disordered" evidence="8">
    <location>
        <begin position="458"/>
        <end position="480"/>
    </location>
</feature>
<comment type="subcellular location">
    <subcellularLocation>
        <location evidence="1">Cytoplasm</location>
        <location evidence="1">Cytoskeleton</location>
        <location evidence="1">Microtubule organizing center</location>
    </subcellularLocation>
</comment>
<accession>A0A317XTG2</accession>
<dbReference type="STRING" id="1882483.A0A317XTG2"/>
<evidence type="ECO:0000313" key="10">
    <source>
        <dbReference type="EMBL" id="PWZ01624.1"/>
    </source>
</evidence>
<feature type="region of interest" description="Disordered" evidence="8">
    <location>
        <begin position="53"/>
        <end position="88"/>
    </location>
</feature>
<feature type="domain" description="Pericentrin/AKAP-450 centrosomal targeting" evidence="9">
    <location>
        <begin position="1161"/>
        <end position="1238"/>
    </location>
</feature>
<evidence type="ECO:0000256" key="8">
    <source>
        <dbReference type="SAM" id="MobiDB-lite"/>
    </source>
</evidence>
<feature type="compositionally biased region" description="Polar residues" evidence="8">
    <location>
        <begin position="321"/>
        <end position="332"/>
    </location>
</feature>
<keyword evidence="4 7" id="KW-0175">Coiled coil</keyword>
<feature type="region of interest" description="Disordered" evidence="8">
    <location>
        <begin position="195"/>
        <end position="218"/>
    </location>
</feature>
<dbReference type="InterPro" id="IPR019528">
    <property type="entry name" value="PACT_domain"/>
</dbReference>
<feature type="compositionally biased region" description="Polar residues" evidence="8">
    <location>
        <begin position="354"/>
        <end position="373"/>
    </location>
</feature>
<keyword evidence="3" id="KW-0597">Phosphoprotein</keyword>
<dbReference type="PANTHER" id="PTHR47970">
    <property type="entry name" value="KINESIN-LIKE PROTEIN KIF11"/>
    <property type="match status" value="1"/>
</dbReference>
<protein>
    <recommendedName>
        <fullName evidence="9">Pericentrin/AKAP-450 centrosomal targeting domain-containing protein</fullName>
    </recommendedName>
</protein>
<dbReference type="Pfam" id="PF10495">
    <property type="entry name" value="PACT_coil_coil"/>
    <property type="match status" value="1"/>
</dbReference>
<feature type="compositionally biased region" description="Basic and acidic residues" evidence="8">
    <location>
        <begin position="1252"/>
        <end position="1265"/>
    </location>
</feature>
<evidence type="ECO:0000256" key="6">
    <source>
        <dbReference type="ARBA" id="ARBA00023212"/>
    </source>
</evidence>
<organism evidence="10 11">
    <name type="scientific">Testicularia cyperi</name>
    <dbReference type="NCBI Taxonomy" id="1882483"/>
    <lineage>
        <taxon>Eukaryota</taxon>
        <taxon>Fungi</taxon>
        <taxon>Dikarya</taxon>
        <taxon>Basidiomycota</taxon>
        <taxon>Ustilaginomycotina</taxon>
        <taxon>Ustilaginomycetes</taxon>
        <taxon>Ustilaginales</taxon>
        <taxon>Anthracoideaceae</taxon>
        <taxon>Testicularia</taxon>
    </lineage>
</organism>
<evidence type="ECO:0000256" key="1">
    <source>
        <dbReference type="ARBA" id="ARBA00004267"/>
    </source>
</evidence>
<feature type="compositionally biased region" description="Low complexity" evidence="8">
    <location>
        <begin position="54"/>
        <end position="71"/>
    </location>
</feature>
<feature type="compositionally biased region" description="Basic and acidic residues" evidence="8">
    <location>
        <begin position="208"/>
        <end position="218"/>
    </location>
</feature>
<dbReference type="GO" id="GO:0051231">
    <property type="term" value="P:spindle elongation"/>
    <property type="evidence" value="ECO:0007669"/>
    <property type="project" value="TreeGrafter"/>
</dbReference>
<feature type="compositionally biased region" description="Pro residues" evidence="8">
    <location>
        <begin position="73"/>
        <end position="83"/>
    </location>
</feature>
<dbReference type="InterPro" id="IPR047149">
    <property type="entry name" value="KIF11-like"/>
</dbReference>
<evidence type="ECO:0000256" key="7">
    <source>
        <dbReference type="SAM" id="Coils"/>
    </source>
</evidence>
<feature type="compositionally biased region" description="Polar residues" evidence="8">
    <location>
        <begin position="458"/>
        <end position="468"/>
    </location>
</feature>
<keyword evidence="6" id="KW-0206">Cytoskeleton</keyword>
<feature type="region of interest" description="Disordered" evidence="8">
    <location>
        <begin position="321"/>
        <end position="375"/>
    </location>
</feature>
<proteinExistence type="predicted"/>
<feature type="compositionally biased region" description="Low complexity" evidence="8">
    <location>
        <begin position="676"/>
        <end position="691"/>
    </location>
</feature>
<evidence type="ECO:0000256" key="3">
    <source>
        <dbReference type="ARBA" id="ARBA00022553"/>
    </source>
</evidence>
<evidence type="ECO:0000259" key="9">
    <source>
        <dbReference type="Pfam" id="PF10495"/>
    </source>
</evidence>
<keyword evidence="5" id="KW-0505">Motor protein</keyword>
<dbReference type="GO" id="GO:0005737">
    <property type="term" value="C:cytoplasm"/>
    <property type="evidence" value="ECO:0007669"/>
    <property type="project" value="UniProtKB-ARBA"/>
</dbReference>
<feature type="compositionally biased region" description="Low complexity" evidence="8">
    <location>
        <begin position="628"/>
        <end position="642"/>
    </location>
</feature>
<feature type="region of interest" description="Disordered" evidence="8">
    <location>
        <begin position="1247"/>
        <end position="1275"/>
    </location>
</feature>
<dbReference type="Proteomes" id="UP000246740">
    <property type="component" value="Unassembled WGS sequence"/>
</dbReference>
<feature type="coiled-coil region" evidence="7">
    <location>
        <begin position="767"/>
        <end position="794"/>
    </location>
</feature>
<feature type="region of interest" description="Disordered" evidence="8">
    <location>
        <begin position="257"/>
        <end position="282"/>
    </location>
</feature>
<dbReference type="PANTHER" id="PTHR47970:SF12">
    <property type="entry name" value="KINESIN FAMILY MEMBER 11"/>
    <property type="match status" value="1"/>
</dbReference>
<evidence type="ECO:0000256" key="2">
    <source>
        <dbReference type="ARBA" id="ARBA00022490"/>
    </source>
</evidence>
<feature type="region of interest" description="Disordered" evidence="8">
    <location>
        <begin position="26"/>
        <end position="45"/>
    </location>
</feature>
<evidence type="ECO:0000256" key="5">
    <source>
        <dbReference type="ARBA" id="ARBA00023175"/>
    </source>
</evidence>
<keyword evidence="2" id="KW-0963">Cytoplasm</keyword>
<dbReference type="OrthoDB" id="2020852at2759"/>
<evidence type="ECO:0000256" key="4">
    <source>
        <dbReference type="ARBA" id="ARBA00023054"/>
    </source>
</evidence>
<feature type="region of interest" description="Disordered" evidence="8">
    <location>
        <begin position="670"/>
        <end position="693"/>
    </location>
</feature>
<feature type="compositionally biased region" description="Basic and acidic residues" evidence="8">
    <location>
        <begin position="470"/>
        <end position="480"/>
    </location>
</feature>
<dbReference type="GO" id="GO:0090307">
    <property type="term" value="P:mitotic spindle assembly"/>
    <property type="evidence" value="ECO:0007669"/>
    <property type="project" value="TreeGrafter"/>
</dbReference>
<dbReference type="GO" id="GO:0008574">
    <property type="term" value="F:plus-end-directed microtubule motor activity"/>
    <property type="evidence" value="ECO:0007669"/>
    <property type="project" value="TreeGrafter"/>
</dbReference>
<feature type="coiled-coil region" evidence="7">
    <location>
        <begin position="842"/>
        <end position="904"/>
    </location>
</feature>
<feature type="region of interest" description="Disordered" evidence="8">
    <location>
        <begin position="607"/>
        <end position="646"/>
    </location>
</feature>
<feature type="compositionally biased region" description="Basic and acidic residues" evidence="8">
    <location>
        <begin position="264"/>
        <end position="273"/>
    </location>
</feature>